<name>A0ABS6VZG2_9FLAO</name>
<reference evidence="2 3" key="1">
    <citation type="submission" date="2021-07" db="EMBL/GenBank/DDBJ databases">
        <title>Mesonia aestuariivivens sp. nov., isolated from a tidal flat.</title>
        <authorList>
            <person name="Kim Y.-O."/>
            <person name="Yoon J.-H."/>
        </authorList>
    </citation>
    <scope>NUCLEOTIDE SEQUENCE [LARGE SCALE GENOMIC DNA]</scope>
    <source>
        <strain evidence="2 3">JHPTF-M18</strain>
    </source>
</reference>
<dbReference type="RefSeq" id="WP_219039177.1">
    <property type="nucleotide sequence ID" value="NZ_JAHWDF010000003.1"/>
</dbReference>
<dbReference type="Pfam" id="PF01047">
    <property type="entry name" value="MarR"/>
    <property type="match status" value="1"/>
</dbReference>
<feature type="domain" description="HTH marR-type" evidence="1">
    <location>
        <begin position="16"/>
        <end position="150"/>
    </location>
</feature>
<dbReference type="PANTHER" id="PTHR33164:SF101">
    <property type="entry name" value="TRANSCRIPTIONAL REPRESSOR MPRA"/>
    <property type="match status" value="1"/>
</dbReference>
<proteinExistence type="predicted"/>
<keyword evidence="3" id="KW-1185">Reference proteome</keyword>
<evidence type="ECO:0000313" key="2">
    <source>
        <dbReference type="EMBL" id="MBW2960889.1"/>
    </source>
</evidence>
<gene>
    <name evidence="2" type="ORF">KW502_03635</name>
</gene>
<dbReference type="PROSITE" id="PS50995">
    <property type="entry name" value="HTH_MARR_2"/>
    <property type="match status" value="1"/>
</dbReference>
<sequence length="150" mass="17291">MKVEQILKSKAKFSIEKKVLINLQLVSTKTGSEMMCTLKEFGVSVQQFNVLRILRGQDKKPANLSTIQDRMVHQMSNTTRLVDKLIEKKLVDRCICEENRRKVEIVITQQGLDLLNKIDPKVEALEKESTKGLNQEELKQLNILLEKLRS</sequence>
<dbReference type="Proteomes" id="UP000719267">
    <property type="component" value="Unassembled WGS sequence"/>
</dbReference>
<accession>A0ABS6VZG2</accession>
<dbReference type="SMART" id="SM00347">
    <property type="entry name" value="HTH_MARR"/>
    <property type="match status" value="1"/>
</dbReference>
<organism evidence="2 3">
    <name type="scientific">Mesonia aestuariivivens</name>
    <dbReference type="NCBI Taxonomy" id="2796128"/>
    <lineage>
        <taxon>Bacteria</taxon>
        <taxon>Pseudomonadati</taxon>
        <taxon>Bacteroidota</taxon>
        <taxon>Flavobacteriia</taxon>
        <taxon>Flavobacteriales</taxon>
        <taxon>Flavobacteriaceae</taxon>
        <taxon>Mesonia</taxon>
    </lineage>
</organism>
<dbReference type="PANTHER" id="PTHR33164">
    <property type="entry name" value="TRANSCRIPTIONAL REGULATOR, MARR FAMILY"/>
    <property type="match status" value="1"/>
</dbReference>
<comment type="caution">
    <text evidence="2">The sequence shown here is derived from an EMBL/GenBank/DDBJ whole genome shotgun (WGS) entry which is preliminary data.</text>
</comment>
<dbReference type="InterPro" id="IPR000835">
    <property type="entry name" value="HTH_MarR-typ"/>
</dbReference>
<protein>
    <submittedName>
        <fullName evidence="2">MarR family transcriptional regulator</fullName>
    </submittedName>
</protein>
<evidence type="ECO:0000259" key="1">
    <source>
        <dbReference type="PROSITE" id="PS50995"/>
    </source>
</evidence>
<dbReference type="InterPro" id="IPR039422">
    <property type="entry name" value="MarR/SlyA-like"/>
</dbReference>
<evidence type="ECO:0000313" key="3">
    <source>
        <dbReference type="Proteomes" id="UP000719267"/>
    </source>
</evidence>
<dbReference type="EMBL" id="JAHWDF010000003">
    <property type="protein sequence ID" value="MBW2960889.1"/>
    <property type="molecule type" value="Genomic_DNA"/>
</dbReference>